<sequence length="53" mass="5736">MMATSCGRLNDSSPAFPSTRAHFSSNTTKQNQNQRCTACATPGIWNSEMLPST</sequence>
<protein>
    <submittedName>
        <fullName evidence="2">Uncharacterized protein</fullName>
    </submittedName>
</protein>
<keyword evidence="3" id="KW-1185">Reference proteome</keyword>
<dbReference type="AlphaFoldDB" id="A0A6A6WQK3"/>
<evidence type="ECO:0000256" key="1">
    <source>
        <dbReference type="SAM" id="MobiDB-lite"/>
    </source>
</evidence>
<accession>A0A6A6WQK3</accession>
<evidence type="ECO:0000313" key="2">
    <source>
        <dbReference type="EMBL" id="KAF2786204.1"/>
    </source>
</evidence>
<reference evidence="2" key="1">
    <citation type="journal article" date="2020" name="Stud. Mycol.">
        <title>101 Dothideomycetes genomes: a test case for predicting lifestyles and emergence of pathogens.</title>
        <authorList>
            <person name="Haridas S."/>
            <person name="Albert R."/>
            <person name="Binder M."/>
            <person name="Bloem J."/>
            <person name="Labutti K."/>
            <person name="Salamov A."/>
            <person name="Andreopoulos B."/>
            <person name="Baker S."/>
            <person name="Barry K."/>
            <person name="Bills G."/>
            <person name="Bluhm B."/>
            <person name="Cannon C."/>
            <person name="Castanera R."/>
            <person name="Culley D."/>
            <person name="Daum C."/>
            <person name="Ezra D."/>
            <person name="Gonzalez J."/>
            <person name="Henrissat B."/>
            <person name="Kuo A."/>
            <person name="Liang C."/>
            <person name="Lipzen A."/>
            <person name="Lutzoni F."/>
            <person name="Magnuson J."/>
            <person name="Mondo S."/>
            <person name="Nolan M."/>
            <person name="Ohm R."/>
            <person name="Pangilinan J."/>
            <person name="Park H.-J."/>
            <person name="Ramirez L."/>
            <person name="Alfaro M."/>
            <person name="Sun H."/>
            <person name="Tritt A."/>
            <person name="Yoshinaga Y."/>
            <person name="Zwiers L.-H."/>
            <person name="Turgeon B."/>
            <person name="Goodwin S."/>
            <person name="Spatafora J."/>
            <person name="Crous P."/>
            <person name="Grigoriev I."/>
        </authorList>
    </citation>
    <scope>NUCLEOTIDE SEQUENCE</scope>
    <source>
        <strain evidence="2">CBS 109.77</strain>
    </source>
</reference>
<organism evidence="2 3">
    <name type="scientific">Melanomma pulvis-pyrius CBS 109.77</name>
    <dbReference type="NCBI Taxonomy" id="1314802"/>
    <lineage>
        <taxon>Eukaryota</taxon>
        <taxon>Fungi</taxon>
        <taxon>Dikarya</taxon>
        <taxon>Ascomycota</taxon>
        <taxon>Pezizomycotina</taxon>
        <taxon>Dothideomycetes</taxon>
        <taxon>Pleosporomycetidae</taxon>
        <taxon>Pleosporales</taxon>
        <taxon>Melanommataceae</taxon>
        <taxon>Melanomma</taxon>
    </lineage>
</organism>
<feature type="region of interest" description="Disordered" evidence="1">
    <location>
        <begin position="1"/>
        <end position="35"/>
    </location>
</feature>
<proteinExistence type="predicted"/>
<dbReference type="Proteomes" id="UP000799757">
    <property type="component" value="Unassembled WGS sequence"/>
</dbReference>
<gene>
    <name evidence="2" type="ORF">K505DRAFT_330513</name>
</gene>
<evidence type="ECO:0000313" key="3">
    <source>
        <dbReference type="Proteomes" id="UP000799757"/>
    </source>
</evidence>
<name>A0A6A6WQK3_9PLEO</name>
<feature type="compositionally biased region" description="Polar residues" evidence="1">
    <location>
        <begin position="10"/>
        <end position="35"/>
    </location>
</feature>
<dbReference type="EMBL" id="MU002520">
    <property type="protein sequence ID" value="KAF2786204.1"/>
    <property type="molecule type" value="Genomic_DNA"/>
</dbReference>